<name>A0A0L0DII7_THETB</name>
<sequence>MAPRSRARTRSNMPSGSRARKLASPMDSSASSTAGRSWTLNEHVLFVIGLEVFGRGDWRSIATKYVRTRNPSQVASHGQKYYSRQKRITSGKIVSSTAKSDESLHWACTDVNIVDILASRDAEGPPKSLLWSSLVKYVHSPAYLNAVTEDDDPNKPKMWSRTEHALFLLAVEDFGAGAWDQIADYLPRRTIQQIKTHSRKFYRQSRARAKKRAAQAQAAAEGKVPKRKSRGTALRRSVFDIDLDSLKIQENTDDLDIIRAKYLALRDTPDDVPEPIAFTRALDASRYSALLMRLSKSNIAKLTYSEVPSSMPLPPGMEHPHVPVIPAPFISAETQQTMQAAFAAAAAAAAAAPGMPPPVAPPPVSHPSARPSLPLSTPPPAVPDRVPAGVAANRVSMAVVPERRLSVSSLKRKRAPESSDKASQLRMEEDLLLSLAKRSKPLPPTELQRHRSSPASAMGPPAQPASRPRSQVGSGTQTPVTAALGLPPFSRDVSLGHVPSTGDIPTELRVLTDESARLSNPNISISAVSDVLRQTYPEYAMGMATSSSHSLGHVPIAATSRSMAVSPMNQSIAMDANALPRTLPDAWVLSSNSTEFRSVAGGASESQAASQTESPAAMTTSA</sequence>
<dbReference type="GeneID" id="25569898"/>
<protein>
    <submittedName>
        <fullName evidence="8">Uncharacterized protein</fullName>
    </submittedName>
</protein>
<evidence type="ECO:0000259" key="5">
    <source>
        <dbReference type="PROSITE" id="PS50090"/>
    </source>
</evidence>
<dbReference type="Gene3D" id="1.10.10.60">
    <property type="entry name" value="Homeodomain-like"/>
    <property type="match status" value="2"/>
</dbReference>
<dbReference type="RefSeq" id="XP_013756434.1">
    <property type="nucleotide sequence ID" value="XM_013900980.1"/>
</dbReference>
<feature type="region of interest" description="Disordered" evidence="4">
    <location>
        <begin position="357"/>
        <end position="382"/>
    </location>
</feature>
<evidence type="ECO:0000256" key="2">
    <source>
        <dbReference type="ARBA" id="ARBA00023163"/>
    </source>
</evidence>
<keyword evidence="3" id="KW-0539">Nucleus</keyword>
<dbReference type="CDD" id="cd00167">
    <property type="entry name" value="SANT"/>
    <property type="match status" value="2"/>
</dbReference>
<dbReference type="PANTHER" id="PTHR44042">
    <property type="entry name" value="DUPLICATED HOMEODOMAIN-LIKE SUPERFAMILY PROTEIN-RELATED"/>
    <property type="match status" value="1"/>
</dbReference>
<dbReference type="PROSITE" id="PS50090">
    <property type="entry name" value="MYB_LIKE"/>
    <property type="match status" value="1"/>
</dbReference>
<dbReference type="EMBL" id="GL349465">
    <property type="protein sequence ID" value="KNC51138.1"/>
    <property type="molecule type" value="Genomic_DNA"/>
</dbReference>
<keyword evidence="1" id="KW-0805">Transcription regulation</keyword>
<proteinExistence type="predicted"/>
<feature type="domain" description="SANT" evidence="6">
    <location>
        <begin position="33"/>
        <end position="89"/>
    </location>
</feature>
<keyword evidence="2" id="KW-0804">Transcription</keyword>
<accession>A0A0L0DII7</accession>
<dbReference type="PROSITE" id="PS51293">
    <property type="entry name" value="SANT"/>
    <property type="match status" value="2"/>
</dbReference>
<evidence type="ECO:0000313" key="9">
    <source>
        <dbReference type="Proteomes" id="UP000054408"/>
    </source>
</evidence>
<dbReference type="GO" id="GO:0003677">
    <property type="term" value="F:DNA binding"/>
    <property type="evidence" value="ECO:0007669"/>
    <property type="project" value="InterPro"/>
</dbReference>
<feature type="domain" description="Myb-like" evidence="5">
    <location>
        <begin position="159"/>
        <end position="202"/>
    </location>
</feature>
<dbReference type="AlphaFoldDB" id="A0A0L0DII7"/>
<dbReference type="NCBIfam" id="TIGR01557">
    <property type="entry name" value="myb_SHAQKYF"/>
    <property type="match status" value="1"/>
</dbReference>
<dbReference type="STRING" id="461836.A0A0L0DII7"/>
<feature type="compositionally biased region" description="Polar residues" evidence="4">
    <location>
        <begin position="468"/>
        <end position="479"/>
    </location>
</feature>
<keyword evidence="9" id="KW-1185">Reference proteome</keyword>
<feature type="domain" description="HTH myb-type" evidence="7">
    <location>
        <begin position="159"/>
        <end position="206"/>
    </location>
</feature>
<dbReference type="InterPro" id="IPR009057">
    <property type="entry name" value="Homeodomain-like_sf"/>
</dbReference>
<dbReference type="InterPro" id="IPR017884">
    <property type="entry name" value="SANT_dom"/>
</dbReference>
<feature type="region of interest" description="Disordered" evidence="4">
    <location>
        <begin position="1"/>
        <end position="34"/>
    </location>
</feature>
<dbReference type="SUPFAM" id="SSF46689">
    <property type="entry name" value="Homeodomain-like"/>
    <property type="match status" value="2"/>
</dbReference>
<dbReference type="SMART" id="SM00717">
    <property type="entry name" value="SANT"/>
    <property type="match status" value="2"/>
</dbReference>
<dbReference type="InterPro" id="IPR001005">
    <property type="entry name" value="SANT/Myb"/>
</dbReference>
<dbReference type="InterPro" id="IPR017930">
    <property type="entry name" value="Myb_dom"/>
</dbReference>
<dbReference type="PROSITE" id="PS51294">
    <property type="entry name" value="HTH_MYB"/>
    <property type="match status" value="2"/>
</dbReference>
<organism evidence="8 9">
    <name type="scientific">Thecamonas trahens ATCC 50062</name>
    <dbReference type="NCBI Taxonomy" id="461836"/>
    <lineage>
        <taxon>Eukaryota</taxon>
        <taxon>Apusozoa</taxon>
        <taxon>Apusomonadida</taxon>
        <taxon>Apusomonadidae</taxon>
        <taxon>Thecamonas</taxon>
    </lineage>
</organism>
<feature type="domain" description="SANT" evidence="6">
    <location>
        <begin position="157"/>
        <end position="206"/>
    </location>
</feature>
<evidence type="ECO:0000313" key="8">
    <source>
        <dbReference type="EMBL" id="KNC51138.1"/>
    </source>
</evidence>
<dbReference type="InterPro" id="IPR006447">
    <property type="entry name" value="Myb_dom_plants"/>
</dbReference>
<dbReference type="Proteomes" id="UP000054408">
    <property type="component" value="Unassembled WGS sequence"/>
</dbReference>
<dbReference type="eggNOG" id="ENOG502SC4J">
    <property type="taxonomic scope" value="Eukaryota"/>
</dbReference>
<evidence type="ECO:0000259" key="7">
    <source>
        <dbReference type="PROSITE" id="PS51294"/>
    </source>
</evidence>
<evidence type="ECO:0000256" key="3">
    <source>
        <dbReference type="ARBA" id="ARBA00023242"/>
    </source>
</evidence>
<dbReference type="Pfam" id="PF00249">
    <property type="entry name" value="Myb_DNA-binding"/>
    <property type="match status" value="1"/>
</dbReference>
<evidence type="ECO:0000256" key="4">
    <source>
        <dbReference type="SAM" id="MobiDB-lite"/>
    </source>
</evidence>
<evidence type="ECO:0000259" key="6">
    <source>
        <dbReference type="PROSITE" id="PS51293"/>
    </source>
</evidence>
<dbReference type="OrthoDB" id="1434370at2759"/>
<dbReference type="PANTHER" id="PTHR44042:SF67">
    <property type="entry name" value="MYB-LIKE PROTEIN I"/>
    <property type="match status" value="1"/>
</dbReference>
<evidence type="ECO:0000256" key="1">
    <source>
        <dbReference type="ARBA" id="ARBA00023015"/>
    </source>
</evidence>
<gene>
    <name evidence="8" type="ORF">AMSG_11983</name>
</gene>
<feature type="region of interest" description="Disordered" evidence="4">
    <location>
        <begin position="598"/>
        <end position="622"/>
    </location>
</feature>
<feature type="domain" description="HTH myb-type" evidence="7">
    <location>
        <begin position="30"/>
        <end position="86"/>
    </location>
</feature>
<feature type="region of interest" description="Disordered" evidence="4">
    <location>
        <begin position="405"/>
        <end position="479"/>
    </location>
</feature>
<reference evidence="8 9" key="1">
    <citation type="submission" date="2010-05" db="EMBL/GenBank/DDBJ databases">
        <title>The Genome Sequence of Thecamonas trahens ATCC 50062.</title>
        <authorList>
            <consortium name="The Broad Institute Genome Sequencing Platform"/>
            <person name="Russ C."/>
            <person name="Cuomo C."/>
            <person name="Shea T."/>
            <person name="Young S.K."/>
            <person name="Zeng Q."/>
            <person name="Koehrsen M."/>
            <person name="Haas B."/>
            <person name="Borodovsky M."/>
            <person name="Guigo R."/>
            <person name="Alvarado L."/>
            <person name="Berlin A."/>
            <person name="Bochicchio J."/>
            <person name="Borenstein D."/>
            <person name="Chapman S."/>
            <person name="Chen Z."/>
            <person name="Freedman E."/>
            <person name="Gellesch M."/>
            <person name="Goldberg J."/>
            <person name="Griggs A."/>
            <person name="Gujja S."/>
            <person name="Heilman E."/>
            <person name="Heiman D."/>
            <person name="Hepburn T."/>
            <person name="Howarth C."/>
            <person name="Jen D."/>
            <person name="Larson L."/>
            <person name="Mehta T."/>
            <person name="Park D."/>
            <person name="Pearson M."/>
            <person name="Roberts A."/>
            <person name="Saif S."/>
            <person name="Shenoy N."/>
            <person name="Sisk P."/>
            <person name="Stolte C."/>
            <person name="Sykes S."/>
            <person name="Thomson T."/>
            <person name="Walk T."/>
            <person name="White J."/>
            <person name="Yandava C."/>
            <person name="Burger G."/>
            <person name="Gray M.W."/>
            <person name="Holland P.W.H."/>
            <person name="King N."/>
            <person name="Lang F.B.F."/>
            <person name="Roger A.J."/>
            <person name="Ruiz-Trillo I."/>
            <person name="Lander E."/>
            <person name="Nusbaum C."/>
        </authorList>
    </citation>
    <scope>NUCLEOTIDE SEQUENCE [LARGE SCALE GENOMIC DNA]</scope>
    <source>
        <strain evidence="8 9">ATCC 50062</strain>
    </source>
</reference>